<dbReference type="InterPro" id="IPR037176">
    <property type="entry name" value="Osmotin/thaumatin-like_sf"/>
</dbReference>
<dbReference type="EMBL" id="JABELV010000286">
    <property type="protein sequence ID" value="KAG7527450.1"/>
    <property type="molecule type" value="Genomic_DNA"/>
</dbReference>
<evidence type="ECO:0000256" key="2">
    <source>
        <dbReference type="SAM" id="SignalP"/>
    </source>
</evidence>
<dbReference type="SMART" id="SM00205">
    <property type="entry name" value="THN"/>
    <property type="match status" value="1"/>
</dbReference>
<feature type="compositionally biased region" description="Low complexity" evidence="1">
    <location>
        <begin position="382"/>
        <end position="398"/>
    </location>
</feature>
<feature type="compositionally biased region" description="Low complexity" evidence="1">
    <location>
        <begin position="331"/>
        <end position="352"/>
    </location>
</feature>
<gene>
    <name evidence="3" type="ORF">FFLO_06919</name>
</gene>
<dbReference type="Proteomes" id="UP000812966">
    <property type="component" value="Unassembled WGS sequence"/>
</dbReference>
<keyword evidence="4" id="KW-1185">Reference proteome</keyword>
<evidence type="ECO:0000256" key="1">
    <source>
        <dbReference type="SAM" id="MobiDB-lite"/>
    </source>
</evidence>
<evidence type="ECO:0000313" key="3">
    <source>
        <dbReference type="EMBL" id="KAG7527450.1"/>
    </source>
</evidence>
<dbReference type="PRINTS" id="PR00347">
    <property type="entry name" value="THAUMATIN"/>
</dbReference>
<feature type="chain" id="PRO_5035431730" description="Osmotin, thaumatin-like protein" evidence="2">
    <location>
        <begin position="23"/>
        <end position="486"/>
    </location>
</feature>
<sequence length="486" mass="49252">MKAAHFISQVLVLLAGSSSVLAKDRKLTIKNSCAAKVCPGVDQSAAKKKLSLPNGKSGNLGGWCLGSGESTVLTLPGTWSGKFWGRTGCDEGGKCVTGNCGGVDCTGGNEGSVTLAEITTFDGSNAQEFDFYDISLVDGFNIPASLSLPGSQCPTSSCEGNANAHCPDELRTSIDKGTNMACMSACKAGFGVATVSHGGGSSKASMNCCSGPWASPENCPKDCIDYYGALKDACSTGYAVSNLENHKNSLGSCPGDQPDYELEFCPGGSSYEGNAGGDTKYLNQIASHETCAAKPLLPGWSIVEPATLFAGGGKSSNQEPQVNTEQKGIGSPSSASSTTSEPTGDAAIPPAPVNSAASSSIALGVATGPAEIVATTENAVPAPAPAATSASPTTLTDPVEPVVPPKGAATTATDPAPYVPTVPAPTEPAETVQTGRGHHHGFGNPPGKRDEQEGSIPAGEDGNHVLKRSARQHKKRLIHKSGAGIL</sequence>
<feature type="compositionally biased region" description="Pro residues" evidence="1">
    <location>
        <begin position="417"/>
        <end position="426"/>
    </location>
</feature>
<name>A0A8K0JEB2_9TREE</name>
<dbReference type="SUPFAM" id="SSF49870">
    <property type="entry name" value="Osmotin, thaumatin-like protein"/>
    <property type="match status" value="1"/>
</dbReference>
<organism evidence="3 4">
    <name type="scientific">Filobasidium floriforme</name>
    <dbReference type="NCBI Taxonomy" id="5210"/>
    <lineage>
        <taxon>Eukaryota</taxon>
        <taxon>Fungi</taxon>
        <taxon>Dikarya</taxon>
        <taxon>Basidiomycota</taxon>
        <taxon>Agaricomycotina</taxon>
        <taxon>Tremellomycetes</taxon>
        <taxon>Filobasidiales</taxon>
        <taxon>Filobasidiaceae</taxon>
        <taxon>Filobasidium</taxon>
    </lineage>
</organism>
<dbReference type="PANTHER" id="PTHR31048">
    <property type="entry name" value="OS03G0233200 PROTEIN"/>
    <property type="match status" value="1"/>
</dbReference>
<feature type="region of interest" description="Disordered" evidence="1">
    <location>
        <begin position="311"/>
        <end position="352"/>
    </location>
</feature>
<feature type="compositionally biased region" description="Basic residues" evidence="1">
    <location>
        <begin position="465"/>
        <end position="479"/>
    </location>
</feature>
<feature type="compositionally biased region" description="Polar residues" evidence="1">
    <location>
        <begin position="315"/>
        <end position="326"/>
    </location>
</feature>
<evidence type="ECO:0008006" key="5">
    <source>
        <dbReference type="Google" id="ProtNLM"/>
    </source>
</evidence>
<evidence type="ECO:0000313" key="4">
    <source>
        <dbReference type="Proteomes" id="UP000812966"/>
    </source>
</evidence>
<reference evidence="3" key="1">
    <citation type="submission" date="2020-04" db="EMBL/GenBank/DDBJ databases">
        <title>Analysis of mating type loci in Filobasidium floriforme.</title>
        <authorList>
            <person name="Nowrousian M."/>
        </authorList>
    </citation>
    <scope>NUCLEOTIDE SEQUENCE</scope>
    <source>
        <strain evidence="3">CBS 6242</strain>
    </source>
</reference>
<feature type="signal peptide" evidence="2">
    <location>
        <begin position="1"/>
        <end position="22"/>
    </location>
</feature>
<protein>
    <recommendedName>
        <fullName evidence="5">Osmotin, thaumatin-like protein</fullName>
    </recommendedName>
</protein>
<proteinExistence type="predicted"/>
<feature type="region of interest" description="Disordered" evidence="1">
    <location>
        <begin position="382"/>
        <end position="486"/>
    </location>
</feature>
<accession>A0A8K0JEB2</accession>
<dbReference type="InterPro" id="IPR001938">
    <property type="entry name" value="Thaumatin"/>
</dbReference>
<dbReference type="PROSITE" id="PS51367">
    <property type="entry name" value="THAUMATIN_2"/>
    <property type="match status" value="1"/>
</dbReference>
<comment type="caution">
    <text evidence="3">The sequence shown here is derived from an EMBL/GenBank/DDBJ whole genome shotgun (WGS) entry which is preliminary data.</text>
</comment>
<keyword evidence="2" id="KW-0732">Signal</keyword>
<dbReference type="Pfam" id="PF00314">
    <property type="entry name" value="Thaumatin"/>
    <property type="match status" value="1"/>
</dbReference>
<dbReference type="AlphaFoldDB" id="A0A8K0JEB2"/>
<dbReference type="Gene3D" id="2.60.110.10">
    <property type="entry name" value="Thaumatin"/>
    <property type="match status" value="1"/>
</dbReference>